<comment type="caution">
    <text evidence="1">The sequence shown here is derived from an EMBL/GenBank/DDBJ whole genome shotgun (WGS) entry which is preliminary data.</text>
</comment>
<proteinExistence type="predicted"/>
<evidence type="ECO:0000313" key="2">
    <source>
        <dbReference type="Proteomes" id="UP000305524"/>
    </source>
</evidence>
<gene>
    <name evidence="1" type="ORF">FC701_05565</name>
</gene>
<dbReference type="InterPro" id="IPR059206">
    <property type="entry name" value="Sll1717-like"/>
</dbReference>
<sequence>MVNQVLLKDLYIGSIDGETEASRDDFEQLFYTKNSKFDEIMRPEKFIISGRKGTGKTILAKYVHKKVNGNPDSYCEIFTKNDYVLRRLIDTQFREMKSEELSIFWKWTLLYQISDTLNKKVGLRKKIPFTAEYKLAQFLKNIYPEDIFKVKDVNKSYGRKSSLKGDAKSKGLRELAVTAALENTAQVSTNYLTKEYFELISQLEELLYNCLKKEKEIVLIYDDLDELDEKFGDDSKHYQTLISMLETIKDLNIAFKGLSKKSTKIVVLLRSDIIDEIHKHSSNSNKLVTESEVNLYWIEKRSKKREEHPLMEMILNKVQKSAEQYSSMNKAQLYRMLFPRKISHKDAIVYLLDYSLGRPRDIIRHLNLVIEDSPEGTNFDPAAFRNCAQRYSKWFYDELQNEISIHKNREMLRDGLRLINDMKKITFTYDLIEAQFTQKKEHYANIENLKDTISHLYKLGVIGNSWQHKNSDNYHFSWGYRDDASNDPNFSQSFVVHSGLRNYFSI</sequence>
<dbReference type="InterPro" id="IPR027417">
    <property type="entry name" value="P-loop_NTPase"/>
</dbReference>
<organism evidence="1 2">
    <name type="scientific">Bacillus mycoides</name>
    <dbReference type="NCBI Taxonomy" id="1405"/>
    <lineage>
        <taxon>Bacteria</taxon>
        <taxon>Bacillati</taxon>
        <taxon>Bacillota</taxon>
        <taxon>Bacilli</taxon>
        <taxon>Bacillales</taxon>
        <taxon>Bacillaceae</taxon>
        <taxon>Bacillus</taxon>
        <taxon>Bacillus cereus group</taxon>
    </lineage>
</organism>
<dbReference type="NCBIfam" id="NF047389">
    <property type="entry name" value="ATPase_Sll1717"/>
    <property type="match status" value="1"/>
</dbReference>
<dbReference type="AlphaFoldDB" id="A0A4U3AH02"/>
<dbReference type="Proteomes" id="UP000305524">
    <property type="component" value="Unassembled WGS sequence"/>
</dbReference>
<protein>
    <submittedName>
        <fullName evidence="1">FunZ</fullName>
    </submittedName>
</protein>
<dbReference type="EMBL" id="SZOD01000119">
    <property type="protein sequence ID" value="TKI86520.1"/>
    <property type="molecule type" value="Genomic_DNA"/>
</dbReference>
<reference evidence="1 2" key="1">
    <citation type="journal article" date="2019" name="Environ. Microbiol.">
        <title>An active ?-lactamase is a part of an orchestrated cell wall stress resistance network of Bacillus subtilis and related rhizosphere species.</title>
        <authorList>
            <person name="Bucher T."/>
            <person name="Keren-Paz A."/>
            <person name="Hausser J."/>
            <person name="Olender T."/>
            <person name="Cytryn E."/>
            <person name="Kolodkin-Gal I."/>
        </authorList>
    </citation>
    <scope>NUCLEOTIDE SEQUENCE [LARGE SCALE GENOMIC DNA]</scope>
    <source>
        <strain evidence="1 2">I186</strain>
    </source>
</reference>
<accession>A0A4U3AH02</accession>
<dbReference type="SUPFAM" id="SSF52540">
    <property type="entry name" value="P-loop containing nucleoside triphosphate hydrolases"/>
    <property type="match status" value="1"/>
</dbReference>
<dbReference type="Gene3D" id="3.40.50.300">
    <property type="entry name" value="P-loop containing nucleotide triphosphate hydrolases"/>
    <property type="match status" value="1"/>
</dbReference>
<evidence type="ECO:0000313" key="1">
    <source>
        <dbReference type="EMBL" id="TKI86520.1"/>
    </source>
</evidence>
<name>A0A4U3AH02_BACMY</name>
<dbReference type="RefSeq" id="WP_137057139.1">
    <property type="nucleotide sequence ID" value="NZ_SZOD01000119.1"/>
</dbReference>